<dbReference type="InterPro" id="IPR002504">
    <property type="entry name" value="NADK"/>
</dbReference>
<keyword evidence="6" id="KW-0547">Nucleotide-binding</keyword>
<feature type="binding site" evidence="6">
    <location>
        <begin position="186"/>
        <end position="191"/>
    </location>
    <ligand>
        <name>NAD(+)</name>
        <dbReference type="ChEBI" id="CHEBI:57540"/>
    </ligand>
</feature>
<sequence>MRIALFGNIYRSVLLSHVQILFEYFESKDVVLLLNKELYEFVSEHGACDMTRTEIILDDNFEADIALSIGGDGTFLNTAARIGRKQIPILGINTGRLGFLADVSTEEIVPALDAVLAKKYSIQDRTLLAVETSDGTAFDYPYALNEVSVLKQDSSSMMSITASVNGEKVHTYHADGLLVSTPTGSTAYSMSVGGPLVVPEAGNFILSPIASHSLNVRPLIVPDTWTFELEVSSRSQCYLVALDGRSMVLDLSTKLKITKADYTIKVIKQLNHTFFDTLKNKLMWGVDKRN</sequence>
<evidence type="ECO:0000256" key="2">
    <source>
        <dbReference type="ARBA" id="ARBA00022777"/>
    </source>
</evidence>
<feature type="active site" description="Proton acceptor" evidence="6">
    <location>
        <position position="72"/>
    </location>
</feature>
<evidence type="ECO:0000313" key="8">
    <source>
        <dbReference type="Proteomes" id="UP000008718"/>
    </source>
</evidence>
<dbReference type="RefSeq" id="WP_013446363.1">
    <property type="nucleotide sequence ID" value="NC_014734.1"/>
</dbReference>
<dbReference type="HOGENOM" id="CLU_008831_0_3_10"/>
<comment type="function">
    <text evidence="6">Involved in the regulation of the intracellular balance of NAD and NADP, and is a key enzyme in the biosynthesis of NADP. Catalyzes specifically the phosphorylation on 2'-hydroxyl of the adenosine moiety of NAD to yield NADP.</text>
</comment>
<evidence type="ECO:0000256" key="1">
    <source>
        <dbReference type="ARBA" id="ARBA00022679"/>
    </source>
</evidence>
<dbReference type="GO" id="GO:0005737">
    <property type="term" value="C:cytoplasm"/>
    <property type="evidence" value="ECO:0007669"/>
    <property type="project" value="UniProtKB-SubCell"/>
</dbReference>
<dbReference type="STRING" id="694427.Palpr_2865"/>
<evidence type="ECO:0000256" key="6">
    <source>
        <dbReference type="HAMAP-Rule" id="MF_00361"/>
    </source>
</evidence>
<evidence type="ECO:0000256" key="5">
    <source>
        <dbReference type="ARBA" id="ARBA00047925"/>
    </source>
</evidence>
<organism evidence="7 8">
    <name type="scientific">Paludibacter propionicigenes (strain DSM 17365 / JCM 13257 / WB4)</name>
    <dbReference type="NCBI Taxonomy" id="694427"/>
    <lineage>
        <taxon>Bacteria</taxon>
        <taxon>Pseudomonadati</taxon>
        <taxon>Bacteroidota</taxon>
        <taxon>Bacteroidia</taxon>
        <taxon>Bacteroidales</taxon>
        <taxon>Paludibacteraceae</taxon>
        <taxon>Paludibacter</taxon>
    </lineage>
</organism>
<dbReference type="GO" id="GO:0051287">
    <property type="term" value="F:NAD binding"/>
    <property type="evidence" value="ECO:0007669"/>
    <property type="project" value="UniProtKB-ARBA"/>
</dbReference>
<dbReference type="InterPro" id="IPR016064">
    <property type="entry name" value="NAD/diacylglycerol_kinase_sf"/>
</dbReference>
<dbReference type="PANTHER" id="PTHR20275:SF0">
    <property type="entry name" value="NAD KINASE"/>
    <property type="match status" value="1"/>
</dbReference>
<proteinExistence type="inferred from homology"/>
<dbReference type="GO" id="GO:0046872">
    <property type="term" value="F:metal ion binding"/>
    <property type="evidence" value="ECO:0007669"/>
    <property type="project" value="UniProtKB-UniRule"/>
</dbReference>
<dbReference type="NCBIfam" id="NF002521">
    <property type="entry name" value="PRK01911.1"/>
    <property type="match status" value="1"/>
</dbReference>
<reference key="1">
    <citation type="submission" date="2010-11" db="EMBL/GenBank/DDBJ databases">
        <title>The complete genome of Paludibacter propionicigenes DSM 17365.</title>
        <authorList>
            <consortium name="US DOE Joint Genome Institute (JGI-PGF)"/>
            <person name="Lucas S."/>
            <person name="Copeland A."/>
            <person name="Lapidus A."/>
            <person name="Bruce D."/>
            <person name="Goodwin L."/>
            <person name="Pitluck S."/>
            <person name="Kyrpides N."/>
            <person name="Mavromatis K."/>
            <person name="Ivanova N."/>
            <person name="Munk A.C."/>
            <person name="Brettin T."/>
            <person name="Detter J.C."/>
            <person name="Han C."/>
            <person name="Tapia R."/>
            <person name="Land M."/>
            <person name="Hauser L."/>
            <person name="Markowitz V."/>
            <person name="Cheng J.-F."/>
            <person name="Hugenholtz P."/>
            <person name="Woyke T."/>
            <person name="Wu D."/>
            <person name="Gronow S."/>
            <person name="Wellnitz S."/>
            <person name="Brambilla E."/>
            <person name="Klenk H.-P."/>
            <person name="Eisen J.A."/>
        </authorList>
    </citation>
    <scope>NUCLEOTIDE SEQUENCE</scope>
    <source>
        <strain>WB4</strain>
    </source>
</reference>
<dbReference type="Pfam" id="PF01513">
    <property type="entry name" value="NAD_kinase"/>
    <property type="match status" value="1"/>
</dbReference>
<keyword evidence="6" id="KW-0067">ATP-binding</keyword>
<feature type="binding site" evidence="6">
    <location>
        <position position="173"/>
    </location>
    <ligand>
        <name>NAD(+)</name>
        <dbReference type="ChEBI" id="CHEBI:57540"/>
    </ligand>
</feature>
<feature type="binding site" evidence="6">
    <location>
        <begin position="145"/>
        <end position="146"/>
    </location>
    <ligand>
        <name>NAD(+)</name>
        <dbReference type="ChEBI" id="CHEBI:57540"/>
    </ligand>
</feature>
<keyword evidence="2 6" id="KW-0418">Kinase</keyword>
<dbReference type="GO" id="GO:0006741">
    <property type="term" value="P:NADP+ biosynthetic process"/>
    <property type="evidence" value="ECO:0007669"/>
    <property type="project" value="UniProtKB-UniRule"/>
</dbReference>
<dbReference type="PANTHER" id="PTHR20275">
    <property type="entry name" value="NAD KINASE"/>
    <property type="match status" value="1"/>
</dbReference>
<dbReference type="OrthoDB" id="9774737at2"/>
<reference evidence="7 8" key="2">
    <citation type="journal article" date="2011" name="Stand. Genomic Sci.">
        <title>Complete genome sequence of Paludibacter propionicigenes type strain (WB4).</title>
        <authorList>
            <person name="Gronow S."/>
            <person name="Munk C."/>
            <person name="Lapidus A."/>
            <person name="Nolan M."/>
            <person name="Lucas S."/>
            <person name="Hammon N."/>
            <person name="Deshpande S."/>
            <person name="Cheng J.F."/>
            <person name="Tapia R."/>
            <person name="Han C."/>
            <person name="Goodwin L."/>
            <person name="Pitluck S."/>
            <person name="Liolios K."/>
            <person name="Ivanova N."/>
            <person name="Mavromatis K."/>
            <person name="Mikhailova N."/>
            <person name="Pati A."/>
            <person name="Chen A."/>
            <person name="Palaniappan K."/>
            <person name="Land M."/>
            <person name="Hauser L."/>
            <person name="Chang Y.J."/>
            <person name="Jeffries C.D."/>
            <person name="Brambilla E."/>
            <person name="Rohde M."/>
            <person name="Goker M."/>
            <person name="Detter J.C."/>
            <person name="Woyke T."/>
            <person name="Bristow J."/>
            <person name="Eisen J.A."/>
            <person name="Markowitz V."/>
            <person name="Hugenholtz P."/>
            <person name="Kyrpides N.C."/>
            <person name="Klenk H.P."/>
        </authorList>
    </citation>
    <scope>NUCLEOTIDE SEQUENCE [LARGE SCALE GENOMIC DNA]</scope>
    <source>
        <strain evidence="8">DSM 17365 / JCM 13257 / WB4</strain>
    </source>
</reference>
<keyword evidence="4 6" id="KW-0520">NAD</keyword>
<protein>
    <recommendedName>
        <fullName evidence="6">NAD kinase</fullName>
        <ecNumber evidence="6">2.7.1.23</ecNumber>
    </recommendedName>
    <alternativeName>
        <fullName evidence="6">ATP-dependent NAD kinase</fullName>
    </alternativeName>
</protein>
<dbReference type="GO" id="GO:0005524">
    <property type="term" value="F:ATP binding"/>
    <property type="evidence" value="ECO:0007669"/>
    <property type="project" value="UniProtKB-KW"/>
</dbReference>
<dbReference type="EMBL" id="CP002345">
    <property type="protein sequence ID" value="ADQ80994.1"/>
    <property type="molecule type" value="Genomic_DNA"/>
</dbReference>
<dbReference type="InterPro" id="IPR017437">
    <property type="entry name" value="ATP-NAD_kinase_PpnK-typ_C"/>
</dbReference>
<evidence type="ECO:0000256" key="3">
    <source>
        <dbReference type="ARBA" id="ARBA00022857"/>
    </source>
</evidence>
<dbReference type="Pfam" id="PF20143">
    <property type="entry name" value="NAD_kinase_C"/>
    <property type="match status" value="1"/>
</dbReference>
<comment type="cofactor">
    <cofactor evidence="6">
        <name>a divalent metal cation</name>
        <dbReference type="ChEBI" id="CHEBI:60240"/>
    </cofactor>
</comment>
<evidence type="ECO:0000256" key="4">
    <source>
        <dbReference type="ARBA" id="ARBA00023027"/>
    </source>
</evidence>
<dbReference type="GO" id="GO:0019674">
    <property type="term" value="P:NAD+ metabolic process"/>
    <property type="evidence" value="ECO:0007669"/>
    <property type="project" value="InterPro"/>
</dbReference>
<accession>E4T8F0</accession>
<dbReference type="InterPro" id="IPR017438">
    <property type="entry name" value="ATP-NAD_kinase_N"/>
</dbReference>
<evidence type="ECO:0000313" key="7">
    <source>
        <dbReference type="EMBL" id="ADQ80994.1"/>
    </source>
</evidence>
<dbReference type="EC" id="2.7.1.23" evidence="6"/>
<dbReference type="Gene3D" id="2.60.200.30">
    <property type="entry name" value="Probable inorganic polyphosphate/atp-NAD kinase, domain 2"/>
    <property type="match status" value="1"/>
</dbReference>
<name>E4T8F0_PALPW</name>
<feature type="binding site" evidence="6">
    <location>
        <position position="210"/>
    </location>
    <ligand>
        <name>NAD(+)</name>
        <dbReference type="ChEBI" id="CHEBI:57540"/>
    </ligand>
</feature>
<dbReference type="eggNOG" id="COG0061">
    <property type="taxonomic scope" value="Bacteria"/>
</dbReference>
<dbReference type="AlphaFoldDB" id="E4T8F0"/>
<comment type="catalytic activity">
    <reaction evidence="5 6">
        <text>NAD(+) + ATP = ADP + NADP(+) + H(+)</text>
        <dbReference type="Rhea" id="RHEA:18629"/>
        <dbReference type="ChEBI" id="CHEBI:15378"/>
        <dbReference type="ChEBI" id="CHEBI:30616"/>
        <dbReference type="ChEBI" id="CHEBI:57540"/>
        <dbReference type="ChEBI" id="CHEBI:58349"/>
        <dbReference type="ChEBI" id="CHEBI:456216"/>
        <dbReference type="EC" id="2.7.1.23"/>
    </reaction>
</comment>
<keyword evidence="6" id="KW-0963">Cytoplasm</keyword>
<comment type="similarity">
    <text evidence="6">Belongs to the NAD kinase family.</text>
</comment>
<dbReference type="GO" id="GO:0003951">
    <property type="term" value="F:NAD+ kinase activity"/>
    <property type="evidence" value="ECO:0007669"/>
    <property type="project" value="UniProtKB-UniRule"/>
</dbReference>
<comment type="caution">
    <text evidence="6">Lacks conserved residue(s) required for the propagation of feature annotation.</text>
</comment>
<dbReference type="Proteomes" id="UP000008718">
    <property type="component" value="Chromosome"/>
</dbReference>
<comment type="subcellular location">
    <subcellularLocation>
        <location evidence="6">Cytoplasm</location>
    </subcellularLocation>
</comment>
<dbReference type="KEGG" id="ppn:Palpr_2865"/>
<feature type="binding site" evidence="6">
    <location>
        <begin position="72"/>
        <end position="73"/>
    </location>
    <ligand>
        <name>NAD(+)</name>
        <dbReference type="ChEBI" id="CHEBI:57540"/>
    </ligand>
</feature>
<gene>
    <name evidence="6" type="primary">nadK</name>
    <name evidence="7" type="ordered locus">Palpr_2865</name>
</gene>
<feature type="binding site" evidence="6">
    <location>
        <position position="175"/>
    </location>
    <ligand>
        <name>NAD(+)</name>
        <dbReference type="ChEBI" id="CHEBI:57540"/>
    </ligand>
</feature>
<dbReference type="HAMAP" id="MF_00361">
    <property type="entry name" value="NAD_kinase"/>
    <property type="match status" value="1"/>
</dbReference>
<keyword evidence="1 6" id="KW-0808">Transferase</keyword>
<keyword evidence="8" id="KW-1185">Reference proteome</keyword>
<dbReference type="Gene3D" id="3.40.50.10330">
    <property type="entry name" value="Probable inorganic polyphosphate/atp-NAD kinase, domain 1"/>
    <property type="match status" value="1"/>
</dbReference>
<keyword evidence="3 6" id="KW-0521">NADP</keyword>
<dbReference type="SUPFAM" id="SSF111331">
    <property type="entry name" value="NAD kinase/diacylglycerol kinase-like"/>
    <property type="match status" value="1"/>
</dbReference>